<accession>A0ABV8L4T0</accession>
<sequence>MIPNIDPVEWKNLEGRATAGQLTIDPAVGANLARVCDDHLDALEDVRAMIRQVDQVAGFGSFNSSKILEKKFSRTASGGDRSLEETIDKHIEAVTTAKEVVLEAIANFQAQDTYNAGQLDGLGGN</sequence>
<name>A0ABV8L4T0_9NOCA</name>
<comment type="caution">
    <text evidence="1">The sequence shown here is derived from an EMBL/GenBank/DDBJ whole genome shotgun (WGS) entry which is preliminary data.</text>
</comment>
<organism evidence="1 2">
    <name type="scientific">Nocardia rhizosphaerae</name>
    <dbReference type="NCBI Taxonomy" id="1691571"/>
    <lineage>
        <taxon>Bacteria</taxon>
        <taxon>Bacillati</taxon>
        <taxon>Actinomycetota</taxon>
        <taxon>Actinomycetes</taxon>
        <taxon>Mycobacteriales</taxon>
        <taxon>Nocardiaceae</taxon>
        <taxon>Nocardia</taxon>
    </lineage>
</organism>
<dbReference type="EMBL" id="JBHSBA010000005">
    <property type="protein sequence ID" value="MFC4125292.1"/>
    <property type="molecule type" value="Genomic_DNA"/>
</dbReference>
<keyword evidence="2" id="KW-1185">Reference proteome</keyword>
<evidence type="ECO:0000313" key="2">
    <source>
        <dbReference type="Proteomes" id="UP001595767"/>
    </source>
</evidence>
<reference evidence="2" key="1">
    <citation type="journal article" date="2019" name="Int. J. Syst. Evol. Microbiol.">
        <title>The Global Catalogue of Microorganisms (GCM) 10K type strain sequencing project: providing services to taxonomists for standard genome sequencing and annotation.</title>
        <authorList>
            <consortium name="The Broad Institute Genomics Platform"/>
            <consortium name="The Broad Institute Genome Sequencing Center for Infectious Disease"/>
            <person name="Wu L."/>
            <person name="Ma J."/>
        </authorList>
    </citation>
    <scope>NUCLEOTIDE SEQUENCE [LARGE SCALE GENOMIC DNA]</scope>
    <source>
        <strain evidence="2">CGMCC 4.7204</strain>
    </source>
</reference>
<evidence type="ECO:0000313" key="1">
    <source>
        <dbReference type="EMBL" id="MFC4125292.1"/>
    </source>
</evidence>
<evidence type="ECO:0008006" key="3">
    <source>
        <dbReference type="Google" id="ProtNLM"/>
    </source>
</evidence>
<dbReference type="RefSeq" id="WP_378549101.1">
    <property type="nucleotide sequence ID" value="NZ_JBHSBA010000005.1"/>
</dbReference>
<protein>
    <recommendedName>
        <fullName evidence="3">Excreted virulence factor EspC (Type VII ESX diderm)</fullName>
    </recommendedName>
</protein>
<dbReference type="Proteomes" id="UP001595767">
    <property type="component" value="Unassembled WGS sequence"/>
</dbReference>
<proteinExistence type="predicted"/>
<gene>
    <name evidence="1" type="ORF">ACFOW8_10180</name>
</gene>